<dbReference type="AlphaFoldDB" id="A0A024GI53"/>
<keyword evidence="3" id="KW-1185">Reference proteome</keyword>
<name>A0A024GI53_9STRA</name>
<dbReference type="SUPFAM" id="SSF52833">
    <property type="entry name" value="Thioredoxin-like"/>
    <property type="match status" value="1"/>
</dbReference>
<organism evidence="2 3">
    <name type="scientific">Albugo candida</name>
    <dbReference type="NCBI Taxonomy" id="65357"/>
    <lineage>
        <taxon>Eukaryota</taxon>
        <taxon>Sar</taxon>
        <taxon>Stramenopiles</taxon>
        <taxon>Oomycota</taxon>
        <taxon>Peronosporomycetes</taxon>
        <taxon>Albuginales</taxon>
        <taxon>Albuginaceae</taxon>
        <taxon>Albugo</taxon>
    </lineage>
</organism>
<dbReference type="PROSITE" id="PS51352">
    <property type="entry name" value="THIOREDOXIN_2"/>
    <property type="match status" value="1"/>
</dbReference>
<evidence type="ECO:0000313" key="3">
    <source>
        <dbReference type="Proteomes" id="UP000053237"/>
    </source>
</evidence>
<dbReference type="Gene3D" id="3.40.30.10">
    <property type="entry name" value="Glutaredoxin"/>
    <property type="match status" value="1"/>
</dbReference>
<dbReference type="PANTHER" id="PTHR10438">
    <property type="entry name" value="THIOREDOXIN"/>
    <property type="match status" value="1"/>
</dbReference>
<evidence type="ECO:0000259" key="1">
    <source>
        <dbReference type="PROSITE" id="PS51352"/>
    </source>
</evidence>
<protein>
    <recommendedName>
        <fullName evidence="1">Thioredoxin domain-containing protein</fullName>
    </recommendedName>
</protein>
<dbReference type="InParanoid" id="A0A024GI53"/>
<accession>A0A024GI53</accession>
<dbReference type="STRING" id="65357.A0A024GI53"/>
<dbReference type="OrthoDB" id="2121326at2759"/>
<reference evidence="2 3" key="1">
    <citation type="submission" date="2012-05" db="EMBL/GenBank/DDBJ databases">
        <title>Recombination and specialization in a pathogen metapopulation.</title>
        <authorList>
            <person name="Gardiner A."/>
            <person name="Kemen E."/>
            <person name="Schultz-Larsen T."/>
            <person name="MacLean D."/>
            <person name="Van Oosterhout C."/>
            <person name="Jones J.D.G."/>
        </authorList>
    </citation>
    <scope>NUCLEOTIDE SEQUENCE [LARGE SCALE GENOMIC DNA]</scope>
    <source>
        <strain evidence="2 3">Ac Nc2</strain>
    </source>
</reference>
<dbReference type="CDD" id="cd02947">
    <property type="entry name" value="TRX_family"/>
    <property type="match status" value="1"/>
</dbReference>
<dbReference type="Proteomes" id="UP000053237">
    <property type="component" value="Unassembled WGS sequence"/>
</dbReference>
<dbReference type="InterPro" id="IPR036249">
    <property type="entry name" value="Thioredoxin-like_sf"/>
</dbReference>
<feature type="domain" description="Thioredoxin" evidence="1">
    <location>
        <begin position="1"/>
        <end position="108"/>
    </location>
</feature>
<dbReference type="Pfam" id="PF00085">
    <property type="entry name" value="Thioredoxin"/>
    <property type="match status" value="1"/>
</dbReference>
<sequence length="108" mass="12075">MSTVCTIESVDQFKSLVKRDKITAIQISLEACGGCKQTAPTFSKLAGELTNAEFYKMSGDDFEDFMEEIDVQGYPNFRVYRNNELLLNYVGSKSDKVEAQIKEAVSKA</sequence>
<comment type="caution">
    <text evidence="2">The sequence shown here is derived from an EMBL/GenBank/DDBJ whole genome shotgun (WGS) entry which is preliminary data.</text>
</comment>
<dbReference type="PANTHER" id="PTHR10438:SF463">
    <property type="entry name" value="THIOREDOXIN"/>
    <property type="match status" value="1"/>
</dbReference>
<dbReference type="EMBL" id="CAIX01000115">
    <property type="protein sequence ID" value="CCI46013.1"/>
    <property type="molecule type" value="Genomic_DNA"/>
</dbReference>
<dbReference type="InterPro" id="IPR013766">
    <property type="entry name" value="Thioredoxin_domain"/>
</dbReference>
<evidence type="ECO:0000313" key="2">
    <source>
        <dbReference type="EMBL" id="CCI46013.1"/>
    </source>
</evidence>
<gene>
    <name evidence="2" type="ORF">BN9_069410</name>
</gene>
<proteinExistence type="predicted"/>
<dbReference type="InterPro" id="IPR050620">
    <property type="entry name" value="Thioredoxin_H-type-like"/>
</dbReference>